<name>D0R6H5_9CLOS</name>
<dbReference type="Pfam" id="PF01785">
    <property type="entry name" value="Closter_coat"/>
    <property type="match status" value="1"/>
</dbReference>
<protein>
    <submittedName>
        <fullName evidence="4">Coat protein minor</fullName>
    </submittedName>
</protein>
<dbReference type="GO" id="GO:0019028">
    <property type="term" value="C:viral capsid"/>
    <property type="evidence" value="ECO:0007669"/>
    <property type="project" value="UniProtKB-KW"/>
</dbReference>
<evidence type="ECO:0000256" key="3">
    <source>
        <dbReference type="ARBA" id="ARBA00022844"/>
    </source>
</evidence>
<accession>D0R6H5</accession>
<sequence>MALVPVKVNDSPANPADAAAIITSSRQDPTSFGGILARLNVASISETQTDRFSDKQLLEVITKLSSFLKETYHTLDKDLIIHITAIVKRAFTLSTSTKVKYSNTGCITYSLNDNTEYTLYDKDVFPFITNTFGGVDTPNAIRKFCCSFELCHTALANLKPSLYEGKRFTRLGTPKGKAYLGADFLTGTLPSYSEHDRAITLRCSETALTKTPGEDFAIVSLRDLGRRSLV</sequence>
<proteinExistence type="predicted"/>
<evidence type="ECO:0000256" key="2">
    <source>
        <dbReference type="ARBA" id="ARBA00022561"/>
    </source>
</evidence>
<keyword evidence="3" id="KW-0946">Virion</keyword>
<gene>
    <name evidence="4" type="primary">CPm</name>
</gene>
<keyword evidence="2 4" id="KW-0167">Capsid protein</keyword>
<dbReference type="EMBL" id="FN391551">
    <property type="protein sequence ID" value="CAY54348.1"/>
    <property type="molecule type" value="Genomic_RNA"/>
</dbReference>
<organism evidence="4">
    <name type="scientific">Raspberry leaf mottle virus</name>
    <dbReference type="NCBI Taxonomy" id="326941"/>
    <lineage>
        <taxon>Viruses</taxon>
        <taxon>Riboviria</taxon>
        <taxon>Orthornavirae</taxon>
        <taxon>Kitrinoviricota</taxon>
        <taxon>Alsuviricetes</taxon>
        <taxon>Martellivirales</taxon>
        <taxon>Closteroviridae</taxon>
        <taxon>Closterovirus</taxon>
        <taxon>Closterovirus macularubi</taxon>
    </lineage>
</organism>
<evidence type="ECO:0000313" key="4">
    <source>
        <dbReference type="EMBL" id="CAY54348.1"/>
    </source>
</evidence>
<dbReference type="InterPro" id="IPR002679">
    <property type="entry name" value="Closter_coat"/>
</dbReference>
<reference evidence="4" key="1">
    <citation type="journal article" date="2010" name="Ann. Appl. Biol.">
        <title>Sequence similarities between Raspberry leaf mottle virus, Raspberry leaf spot virus and the closterovirus Raspberry mottle virus.</title>
        <authorList>
            <person name="McGavin W.J."/>
            <person name="MacFarlane S.A."/>
        </authorList>
    </citation>
    <scope>NUCLEOTIDE SEQUENCE</scope>
    <source>
        <strain evidence="4">SCRI stock isolate</strain>
    </source>
</reference>
<comment type="subcellular location">
    <subcellularLocation>
        <location evidence="1">Virion</location>
    </subcellularLocation>
</comment>
<evidence type="ECO:0000256" key="1">
    <source>
        <dbReference type="ARBA" id="ARBA00004328"/>
    </source>
</evidence>